<gene>
    <name evidence="2" type="ORF">ABDB84_08765</name>
</gene>
<evidence type="ECO:0000259" key="1">
    <source>
        <dbReference type="SMART" id="SM00460"/>
    </source>
</evidence>
<dbReference type="InterPro" id="IPR002931">
    <property type="entry name" value="Transglutaminase-like"/>
</dbReference>
<dbReference type="RefSeq" id="WP_345919332.1">
    <property type="nucleotide sequence ID" value="NZ_JBDIVE010000003.1"/>
</dbReference>
<name>A0ABU9YXY7_9RHOO</name>
<dbReference type="Gene3D" id="3.10.620.30">
    <property type="match status" value="1"/>
</dbReference>
<dbReference type="EMBL" id="JBDIVE010000003">
    <property type="protein sequence ID" value="MEN3068567.1"/>
    <property type="molecule type" value="Genomic_DNA"/>
</dbReference>
<organism evidence="2 3">
    <name type="scientific">Uliginosibacterium sediminicola</name>
    <dbReference type="NCBI Taxonomy" id="2024550"/>
    <lineage>
        <taxon>Bacteria</taxon>
        <taxon>Pseudomonadati</taxon>
        <taxon>Pseudomonadota</taxon>
        <taxon>Betaproteobacteria</taxon>
        <taxon>Rhodocyclales</taxon>
        <taxon>Zoogloeaceae</taxon>
        <taxon>Uliginosibacterium</taxon>
    </lineage>
</organism>
<dbReference type="SUPFAM" id="SSF54001">
    <property type="entry name" value="Cysteine proteinases"/>
    <property type="match status" value="1"/>
</dbReference>
<dbReference type="Pfam" id="PF08379">
    <property type="entry name" value="Bact_transglu_N"/>
    <property type="match status" value="1"/>
</dbReference>
<keyword evidence="3" id="KW-1185">Reference proteome</keyword>
<accession>A0ABU9YXY7</accession>
<dbReference type="InterPro" id="IPR038765">
    <property type="entry name" value="Papain-like_cys_pep_sf"/>
</dbReference>
<sequence>MRYRIEHVTRYAYSQPVGLSLQVGHLRPRDSAEQRCLSHALSVSPEPDYLFEDRDYFGNPVTRFELIKPHQSLQIVASSEVEVQRKGERPSEVPSWEAVSAHFASTRWGLDEDSRAGEFLFPSLYVPHSQAMREYAAESFGEDRSVIDATRDLMGRIHADFDFDPSATHIATPVETVLKMRRGVCQDFAHLMIACLRALGLPARYMSGYLLTQPPPGKPRMIGADASHAWVALYVPEHGWFEFDPTNDVMPGEAHITLGWGRDFADVSPLRGVIHGGGEHDVAVGVTVTPLGETKEAAEPSRPAKPEAA</sequence>
<feature type="domain" description="Transglutaminase-like" evidence="1">
    <location>
        <begin position="177"/>
        <end position="247"/>
    </location>
</feature>
<protein>
    <submittedName>
        <fullName evidence="2">Transglutaminase family protein</fullName>
    </submittedName>
</protein>
<dbReference type="SMART" id="SM00460">
    <property type="entry name" value="TGc"/>
    <property type="match status" value="1"/>
</dbReference>
<dbReference type="PANTHER" id="PTHR33490:SF7">
    <property type="entry name" value="BLR2979 PROTEIN"/>
    <property type="match status" value="1"/>
</dbReference>
<proteinExistence type="predicted"/>
<comment type="caution">
    <text evidence="2">The sequence shown here is derived from an EMBL/GenBank/DDBJ whole genome shotgun (WGS) entry which is preliminary data.</text>
</comment>
<dbReference type="InterPro" id="IPR013589">
    <property type="entry name" value="Bac_transglu_N"/>
</dbReference>
<evidence type="ECO:0000313" key="2">
    <source>
        <dbReference type="EMBL" id="MEN3068567.1"/>
    </source>
</evidence>
<evidence type="ECO:0000313" key="3">
    <source>
        <dbReference type="Proteomes" id="UP001410394"/>
    </source>
</evidence>
<dbReference type="Proteomes" id="UP001410394">
    <property type="component" value="Unassembled WGS sequence"/>
</dbReference>
<dbReference type="Pfam" id="PF01841">
    <property type="entry name" value="Transglut_core"/>
    <property type="match status" value="1"/>
</dbReference>
<dbReference type="PANTHER" id="PTHR33490">
    <property type="entry name" value="BLR5614 PROTEIN-RELATED"/>
    <property type="match status" value="1"/>
</dbReference>
<reference evidence="2 3" key="1">
    <citation type="journal article" date="2018" name="Int. J. Syst. Evol. Microbiol.">
        <title>Uliginosibacterium sediminicola sp. nov., isolated from freshwater sediment.</title>
        <authorList>
            <person name="Hwang W.M."/>
            <person name="Kim S.M."/>
            <person name="Kang K."/>
            <person name="Ahn T.Y."/>
        </authorList>
    </citation>
    <scope>NUCLEOTIDE SEQUENCE [LARGE SCALE GENOMIC DNA]</scope>
    <source>
        <strain evidence="2 3">M1-21</strain>
    </source>
</reference>